<accession>A0A8C1WN03</accession>
<dbReference type="Proteomes" id="UP000694700">
    <property type="component" value="Unplaced"/>
</dbReference>
<feature type="region of interest" description="Disordered" evidence="1">
    <location>
        <begin position="34"/>
        <end position="67"/>
    </location>
</feature>
<feature type="compositionally biased region" description="Low complexity" evidence="1">
    <location>
        <begin position="41"/>
        <end position="54"/>
    </location>
</feature>
<organism evidence="2 3">
    <name type="scientific">Cyprinus carpio</name>
    <name type="common">Common carp</name>
    <dbReference type="NCBI Taxonomy" id="7962"/>
    <lineage>
        <taxon>Eukaryota</taxon>
        <taxon>Metazoa</taxon>
        <taxon>Chordata</taxon>
        <taxon>Craniata</taxon>
        <taxon>Vertebrata</taxon>
        <taxon>Euteleostomi</taxon>
        <taxon>Actinopterygii</taxon>
        <taxon>Neopterygii</taxon>
        <taxon>Teleostei</taxon>
        <taxon>Ostariophysi</taxon>
        <taxon>Cypriniformes</taxon>
        <taxon>Cyprinidae</taxon>
        <taxon>Cyprininae</taxon>
        <taxon>Cyprinus</taxon>
    </lineage>
</organism>
<evidence type="ECO:0000313" key="2">
    <source>
        <dbReference type="Ensembl" id="ENSCCRP00015069460.1"/>
    </source>
</evidence>
<dbReference type="AlphaFoldDB" id="A0A8C1WN03"/>
<name>A0A8C1WN03_CYPCA</name>
<reference evidence="2" key="1">
    <citation type="submission" date="2025-08" db="UniProtKB">
        <authorList>
            <consortium name="Ensembl"/>
        </authorList>
    </citation>
    <scope>IDENTIFICATION</scope>
</reference>
<proteinExistence type="predicted"/>
<evidence type="ECO:0000256" key="1">
    <source>
        <dbReference type="SAM" id="MobiDB-lite"/>
    </source>
</evidence>
<protein>
    <submittedName>
        <fullName evidence="2">Uncharacterized protein</fullName>
    </submittedName>
</protein>
<evidence type="ECO:0000313" key="3">
    <source>
        <dbReference type="Proteomes" id="UP000694700"/>
    </source>
</evidence>
<sequence>SNGVDGEMEEVDGVDLSSINSMMSTVMKAARLNGSVDSAHTTPSKVSVKSPSTSRSGRKIQVRGYEE</sequence>
<dbReference type="Ensembl" id="ENSCCRT00015071700.1">
    <property type="protein sequence ID" value="ENSCCRP00015069460.1"/>
    <property type="gene ID" value="ENSCCRG00015028153.1"/>
</dbReference>